<dbReference type="InterPro" id="IPR049552">
    <property type="entry name" value="PKS_DH_N"/>
</dbReference>
<reference evidence="5 6" key="1">
    <citation type="submission" date="2008-03" db="EMBL/GenBank/DDBJ databases">
        <title>Sequencing of the draft genome and assembly of Burkholderia ambifaria MEX-5.</title>
        <authorList>
            <consortium name="US DOE Joint Genome Institute (JGI-PGF)"/>
            <person name="Copeland A."/>
            <person name="Lucas S."/>
            <person name="Lapidus A."/>
            <person name="Glavina del Rio T."/>
            <person name="Dalin E."/>
            <person name="Tice H."/>
            <person name="Bruce D."/>
            <person name="Goodwin L."/>
            <person name="Pitluck S."/>
            <person name="Larimer F."/>
            <person name="Land M.L."/>
            <person name="Hauser L."/>
            <person name="Tiedje J."/>
            <person name="Richardson P."/>
        </authorList>
    </citation>
    <scope>NUCLEOTIDE SEQUENCE [LARGE SCALE GENOMIC DNA]</scope>
    <source>
        <strain evidence="5 6">MEX-5</strain>
    </source>
</reference>
<gene>
    <name evidence="5" type="ORF">BamMEX5DRAFT_2256</name>
</gene>
<dbReference type="InterPro" id="IPR042104">
    <property type="entry name" value="PKS_dehydratase_sf"/>
</dbReference>
<evidence type="ECO:0000256" key="2">
    <source>
        <dbReference type="ARBA" id="ARBA00022553"/>
    </source>
</evidence>
<dbReference type="GO" id="GO:0006633">
    <property type="term" value="P:fatty acid biosynthetic process"/>
    <property type="evidence" value="ECO:0007669"/>
    <property type="project" value="TreeGrafter"/>
</dbReference>
<dbReference type="Gene3D" id="3.10.129.110">
    <property type="entry name" value="Polyketide synthase dehydratase"/>
    <property type="match status" value="1"/>
</dbReference>
<feature type="compositionally biased region" description="Basic residues" evidence="3">
    <location>
        <begin position="174"/>
        <end position="185"/>
    </location>
</feature>
<evidence type="ECO:0000313" key="6">
    <source>
        <dbReference type="Proteomes" id="UP000004814"/>
    </source>
</evidence>
<comment type="caution">
    <text evidence="5">The sequence shown here is derived from an EMBL/GenBank/DDBJ whole genome shotgun (WGS) entry which is preliminary data.</text>
</comment>
<evidence type="ECO:0000256" key="3">
    <source>
        <dbReference type="SAM" id="MobiDB-lite"/>
    </source>
</evidence>
<keyword evidence="1" id="KW-0596">Phosphopantetheine</keyword>
<feature type="region of interest" description="Disordered" evidence="3">
    <location>
        <begin position="144"/>
        <end position="185"/>
    </location>
</feature>
<dbReference type="Pfam" id="PF21089">
    <property type="entry name" value="PKS_DH_N"/>
    <property type="match status" value="1"/>
</dbReference>
<dbReference type="PANTHER" id="PTHR43775:SF37">
    <property type="entry name" value="SI:DKEY-61P9.11"/>
    <property type="match status" value="1"/>
</dbReference>
<name>B1T390_9BURK</name>
<evidence type="ECO:0000256" key="1">
    <source>
        <dbReference type="ARBA" id="ARBA00022450"/>
    </source>
</evidence>
<dbReference type="GO" id="GO:0004312">
    <property type="term" value="F:fatty acid synthase activity"/>
    <property type="evidence" value="ECO:0007669"/>
    <property type="project" value="TreeGrafter"/>
</dbReference>
<dbReference type="PATRIC" id="fig|396597.7.peg.5929"/>
<dbReference type="PANTHER" id="PTHR43775">
    <property type="entry name" value="FATTY ACID SYNTHASE"/>
    <property type="match status" value="1"/>
</dbReference>
<dbReference type="Proteomes" id="UP000004814">
    <property type="component" value="Unassembled WGS sequence"/>
</dbReference>
<dbReference type="InterPro" id="IPR050091">
    <property type="entry name" value="PKS_NRPS_Biosynth_Enz"/>
</dbReference>
<dbReference type="Gene3D" id="3.30.70.3290">
    <property type="match status" value="1"/>
</dbReference>
<accession>B1T390</accession>
<evidence type="ECO:0000313" key="5">
    <source>
        <dbReference type="EMBL" id="EDT41988.1"/>
    </source>
</evidence>
<evidence type="ECO:0000259" key="4">
    <source>
        <dbReference type="Pfam" id="PF21089"/>
    </source>
</evidence>
<dbReference type="EMBL" id="ABLK01000055">
    <property type="protein sequence ID" value="EDT41988.1"/>
    <property type="molecule type" value="Genomic_DNA"/>
</dbReference>
<organism evidence="5 6">
    <name type="scientific">Burkholderia ambifaria MEX-5</name>
    <dbReference type="NCBI Taxonomy" id="396597"/>
    <lineage>
        <taxon>Bacteria</taxon>
        <taxon>Pseudomonadati</taxon>
        <taxon>Pseudomonadota</taxon>
        <taxon>Betaproteobacteria</taxon>
        <taxon>Burkholderiales</taxon>
        <taxon>Burkholderiaceae</taxon>
        <taxon>Burkholderia</taxon>
        <taxon>Burkholderia cepacia complex</taxon>
    </lineage>
</organism>
<feature type="compositionally biased region" description="Basic residues" evidence="3">
    <location>
        <begin position="144"/>
        <end position="161"/>
    </location>
</feature>
<protein>
    <recommendedName>
        <fullName evidence="4">Polyketide synthase dehydratase domain-containing protein</fullName>
    </recommendedName>
</protein>
<proteinExistence type="predicted"/>
<feature type="domain" description="Polyketide synthase dehydratase" evidence="4">
    <location>
        <begin position="98"/>
        <end position="138"/>
    </location>
</feature>
<dbReference type="AlphaFoldDB" id="B1T390"/>
<keyword evidence="2" id="KW-0597">Phosphoprotein</keyword>
<sequence>MHAAIFMNASCMAARRSNRMRKSLRLCTMQRCARRLSGFLQGHYPCGSPQAHGANVDPDRFVPDAPRAALPPYPWQRDRFWLTPTGEGYGLVNRRREHPLLGYRLHEHAFGWENQLDPAKLPMLADHVVDGGVAFPGARRTHRITTRCRSRTARSSSRARRSSAPASRVPWQARRTRFRSARFKG</sequence>